<dbReference type="SUPFAM" id="SSF161098">
    <property type="entry name" value="MetI-like"/>
    <property type="match status" value="1"/>
</dbReference>
<evidence type="ECO:0000256" key="5">
    <source>
        <dbReference type="ARBA" id="ARBA00022989"/>
    </source>
</evidence>
<dbReference type="PROSITE" id="PS50928">
    <property type="entry name" value="ABC_TM1"/>
    <property type="match status" value="1"/>
</dbReference>
<sequence length="587" mass="58007">MTVALGAPTARRPAPAVLRRLPRVAGVLGALVGTALLVGALPWLSGVDPARSVLRAREEEGAPDAAALDAVRTQLDLPTNPVAGTLGFLGRLLTGDLGTSWVSRTPVVDTVLPALGISLTVAGTASLVALVLAGLLTVPALLRAADGRLRGGGVGAAVGGALSALPEFVLAVLLVAVFAVGWGLLPTTGFTGPEHLVLPVLALGVPAAGVLARLLAGAVAATAGESWVGTWRSAGVRRTTVAAALGRRAVGVVVPQVLLLLVGTLGAAAVVEAVFDIPGLGGIALGAALAQDVPVVQAAVVLLVAIGLLVGGGGVLAHRLLLGPALTGSGFTPETAAAGRRPQRAALAVATVLVVAVVAGLLRDPDAQDVGQRLAAPSWAHPFGADPLGRDVLARFGHGALVSVGLAVLLAALALVVGVAVGLLGCGDRAGVADVLNALPAVVTGIVVAAVAGPGLLSACVAVSLVAWIPLAVHTRTLAAEARASGFHVAALTGGAGRWHVLRRHLLPVVGPPVVRHALVRVPHASLALAGLSFLGLGAGAESPEWGRALAETTGYLERAPWVVAAPALGLVLLGVVAALADPAPER</sequence>
<gene>
    <name evidence="9" type="ORF">SAMN05660199_04284</name>
</gene>
<feature type="transmembrane region" description="Helical" evidence="7">
    <location>
        <begin position="196"/>
        <end position="216"/>
    </location>
</feature>
<dbReference type="AlphaFoldDB" id="A0A1H0TVX7"/>
<evidence type="ECO:0000259" key="8">
    <source>
        <dbReference type="PROSITE" id="PS50928"/>
    </source>
</evidence>
<evidence type="ECO:0000256" key="7">
    <source>
        <dbReference type="RuleBase" id="RU363032"/>
    </source>
</evidence>
<feature type="transmembrane region" description="Helical" evidence="7">
    <location>
        <begin position="345"/>
        <end position="362"/>
    </location>
</feature>
<comment type="subcellular location">
    <subcellularLocation>
        <location evidence="1 7">Cell membrane</location>
        <topology evidence="1 7">Multi-pass membrane protein</topology>
    </subcellularLocation>
</comment>
<evidence type="ECO:0000256" key="1">
    <source>
        <dbReference type="ARBA" id="ARBA00004651"/>
    </source>
</evidence>
<feature type="transmembrane region" description="Helical" evidence="7">
    <location>
        <begin position="257"/>
        <end position="275"/>
    </location>
</feature>
<feature type="transmembrane region" description="Helical" evidence="7">
    <location>
        <begin position="562"/>
        <end position="581"/>
    </location>
</feature>
<evidence type="ECO:0000256" key="6">
    <source>
        <dbReference type="ARBA" id="ARBA00023136"/>
    </source>
</evidence>
<name>A0A1H0TVX7_9ACTN</name>
<dbReference type="InterPro" id="IPR000515">
    <property type="entry name" value="MetI-like"/>
</dbReference>
<feature type="transmembrane region" description="Helical" evidence="7">
    <location>
        <begin position="114"/>
        <end position="142"/>
    </location>
</feature>
<accession>A0A1H0TVX7</accession>
<feature type="domain" description="ABC transmembrane type-1" evidence="8">
    <location>
        <begin position="396"/>
        <end position="582"/>
    </location>
</feature>
<dbReference type="PANTHER" id="PTHR43386">
    <property type="entry name" value="OLIGOPEPTIDE TRANSPORT SYSTEM PERMEASE PROTEIN APPC"/>
    <property type="match status" value="1"/>
</dbReference>
<keyword evidence="5 7" id="KW-1133">Transmembrane helix</keyword>
<protein>
    <submittedName>
        <fullName evidence="9">Peptide/nickel transport system permease protein</fullName>
    </submittedName>
</protein>
<evidence type="ECO:0000313" key="10">
    <source>
        <dbReference type="Proteomes" id="UP000199088"/>
    </source>
</evidence>
<evidence type="ECO:0000313" key="9">
    <source>
        <dbReference type="EMBL" id="SDP58272.1"/>
    </source>
</evidence>
<feature type="transmembrane region" description="Helical" evidence="7">
    <location>
        <begin position="400"/>
        <end position="426"/>
    </location>
</feature>
<dbReference type="GO" id="GO:0005886">
    <property type="term" value="C:plasma membrane"/>
    <property type="evidence" value="ECO:0007669"/>
    <property type="project" value="UniProtKB-SubCell"/>
</dbReference>
<dbReference type="Proteomes" id="UP000199088">
    <property type="component" value="Unassembled WGS sequence"/>
</dbReference>
<dbReference type="InterPro" id="IPR035906">
    <property type="entry name" value="MetI-like_sf"/>
</dbReference>
<feature type="transmembrane region" description="Helical" evidence="7">
    <location>
        <begin position="21"/>
        <end position="44"/>
    </location>
</feature>
<dbReference type="RefSeq" id="WP_207500790.1">
    <property type="nucleotide sequence ID" value="NZ_FNIR01000017.1"/>
</dbReference>
<evidence type="ECO:0000256" key="2">
    <source>
        <dbReference type="ARBA" id="ARBA00022448"/>
    </source>
</evidence>
<dbReference type="PANTHER" id="PTHR43386:SF1">
    <property type="entry name" value="D,D-DIPEPTIDE TRANSPORT SYSTEM PERMEASE PROTEIN DDPC-RELATED"/>
    <property type="match status" value="1"/>
</dbReference>
<proteinExistence type="inferred from homology"/>
<dbReference type="InterPro" id="IPR050366">
    <property type="entry name" value="BP-dependent_transpt_permease"/>
</dbReference>
<dbReference type="STRING" id="1052260.SAMN05660199_04284"/>
<reference evidence="10" key="1">
    <citation type="submission" date="2016-10" db="EMBL/GenBank/DDBJ databases">
        <authorList>
            <person name="Varghese N."/>
            <person name="Submissions S."/>
        </authorList>
    </citation>
    <scope>NUCLEOTIDE SEQUENCE [LARGE SCALE GENOMIC DNA]</scope>
    <source>
        <strain evidence="10">DSM 45843</strain>
    </source>
</reference>
<organism evidence="9 10">
    <name type="scientific">Klenkia soli</name>
    <dbReference type="NCBI Taxonomy" id="1052260"/>
    <lineage>
        <taxon>Bacteria</taxon>
        <taxon>Bacillati</taxon>
        <taxon>Actinomycetota</taxon>
        <taxon>Actinomycetes</taxon>
        <taxon>Geodermatophilales</taxon>
        <taxon>Geodermatophilaceae</taxon>
        <taxon>Klenkia</taxon>
    </lineage>
</organism>
<evidence type="ECO:0000256" key="3">
    <source>
        <dbReference type="ARBA" id="ARBA00022475"/>
    </source>
</evidence>
<feature type="transmembrane region" description="Helical" evidence="7">
    <location>
        <begin position="295"/>
        <end position="317"/>
    </location>
</feature>
<feature type="transmembrane region" description="Helical" evidence="7">
    <location>
        <begin position="522"/>
        <end position="541"/>
    </location>
</feature>
<keyword evidence="6 7" id="KW-0472">Membrane</keyword>
<dbReference type="Pfam" id="PF00528">
    <property type="entry name" value="BPD_transp_1"/>
    <property type="match status" value="2"/>
</dbReference>
<dbReference type="CDD" id="cd06261">
    <property type="entry name" value="TM_PBP2"/>
    <property type="match status" value="1"/>
</dbReference>
<dbReference type="GO" id="GO:0055085">
    <property type="term" value="P:transmembrane transport"/>
    <property type="evidence" value="ECO:0007669"/>
    <property type="project" value="InterPro"/>
</dbReference>
<keyword evidence="3" id="KW-1003">Cell membrane</keyword>
<dbReference type="EMBL" id="FNIR01000017">
    <property type="protein sequence ID" value="SDP58272.1"/>
    <property type="molecule type" value="Genomic_DNA"/>
</dbReference>
<keyword evidence="4 7" id="KW-0812">Transmembrane</keyword>
<keyword evidence="10" id="KW-1185">Reference proteome</keyword>
<dbReference type="Gene3D" id="1.10.3720.10">
    <property type="entry name" value="MetI-like"/>
    <property type="match status" value="1"/>
</dbReference>
<feature type="transmembrane region" description="Helical" evidence="7">
    <location>
        <begin position="438"/>
        <end position="469"/>
    </location>
</feature>
<comment type="similarity">
    <text evidence="7">Belongs to the binding-protein-dependent transport system permease family.</text>
</comment>
<evidence type="ECO:0000256" key="4">
    <source>
        <dbReference type="ARBA" id="ARBA00022692"/>
    </source>
</evidence>
<keyword evidence="2 7" id="KW-0813">Transport</keyword>
<feature type="transmembrane region" description="Helical" evidence="7">
    <location>
        <begin position="154"/>
        <end position="184"/>
    </location>
</feature>